<proteinExistence type="predicted"/>
<dbReference type="OrthoDB" id="5383967at2759"/>
<evidence type="ECO:0000313" key="1">
    <source>
        <dbReference type="EMBL" id="KAF2114184.1"/>
    </source>
</evidence>
<name>A0A6A5Z580_9PLEO</name>
<reference evidence="1" key="1">
    <citation type="journal article" date="2020" name="Stud. Mycol.">
        <title>101 Dothideomycetes genomes: a test case for predicting lifestyles and emergence of pathogens.</title>
        <authorList>
            <person name="Haridas S."/>
            <person name="Albert R."/>
            <person name="Binder M."/>
            <person name="Bloem J."/>
            <person name="Labutti K."/>
            <person name="Salamov A."/>
            <person name="Andreopoulos B."/>
            <person name="Baker S."/>
            <person name="Barry K."/>
            <person name="Bills G."/>
            <person name="Bluhm B."/>
            <person name="Cannon C."/>
            <person name="Castanera R."/>
            <person name="Culley D."/>
            <person name="Daum C."/>
            <person name="Ezra D."/>
            <person name="Gonzalez J."/>
            <person name="Henrissat B."/>
            <person name="Kuo A."/>
            <person name="Liang C."/>
            <person name="Lipzen A."/>
            <person name="Lutzoni F."/>
            <person name="Magnuson J."/>
            <person name="Mondo S."/>
            <person name="Nolan M."/>
            <person name="Ohm R."/>
            <person name="Pangilinan J."/>
            <person name="Park H.-J."/>
            <person name="Ramirez L."/>
            <person name="Alfaro M."/>
            <person name="Sun H."/>
            <person name="Tritt A."/>
            <person name="Yoshinaga Y."/>
            <person name="Zwiers L.-H."/>
            <person name="Turgeon B."/>
            <person name="Goodwin S."/>
            <person name="Spatafora J."/>
            <person name="Crous P."/>
            <person name="Grigoriev I."/>
        </authorList>
    </citation>
    <scope>NUCLEOTIDE SEQUENCE</scope>
    <source>
        <strain evidence="1">CBS 627.86</strain>
    </source>
</reference>
<protein>
    <submittedName>
        <fullName evidence="1">Uncharacterized protein</fullName>
    </submittedName>
</protein>
<organism evidence="1 2">
    <name type="scientific">Lophiotrema nucula</name>
    <dbReference type="NCBI Taxonomy" id="690887"/>
    <lineage>
        <taxon>Eukaryota</taxon>
        <taxon>Fungi</taxon>
        <taxon>Dikarya</taxon>
        <taxon>Ascomycota</taxon>
        <taxon>Pezizomycotina</taxon>
        <taxon>Dothideomycetes</taxon>
        <taxon>Pleosporomycetidae</taxon>
        <taxon>Pleosporales</taxon>
        <taxon>Lophiotremataceae</taxon>
        <taxon>Lophiotrema</taxon>
    </lineage>
</organism>
<dbReference type="AlphaFoldDB" id="A0A6A5Z580"/>
<dbReference type="EMBL" id="ML977326">
    <property type="protein sequence ID" value="KAF2114184.1"/>
    <property type="molecule type" value="Genomic_DNA"/>
</dbReference>
<sequence length="396" mass="43721">MHTLFNNIYDASNTAESDYTAVIPDLTDHFFHWKVEVDLSAAQPWITAVVESIFAFIPPARLAALAPKLLTKTAPGLIDTTKNFAGAGTLLIGGSGTEISIIEKKMGTIQELGDLIKAATQDVRDGVDDWSAQLFSGDPDVTGLSIIDYLKGGRFMLPFMSASDMSEYMFQVRVAWLANRQWLKGASQHSKKFVMCANATDVPCNDDTRFSDGNRTCCLYQITGKAQYEESKDLATLRSSTYNFNISKITEASVRSWISKGFDTGERNATEIIMSSLSVDESQFFTHGIGAEGIFTLPVCDVGNASWVAKWTDKPNMLPCCCGPYCKDTKAFYQASSMWRKDEAKDSTFKKKLDGRCVKQYSEYIADWSKAAVVKTPRFTFIASCFVLVAGIMIGL</sequence>
<accession>A0A6A5Z580</accession>
<evidence type="ECO:0000313" key="2">
    <source>
        <dbReference type="Proteomes" id="UP000799770"/>
    </source>
</evidence>
<gene>
    <name evidence="1" type="ORF">BDV96DRAFT_577714</name>
</gene>
<dbReference type="Proteomes" id="UP000799770">
    <property type="component" value="Unassembled WGS sequence"/>
</dbReference>
<keyword evidence="2" id="KW-1185">Reference proteome</keyword>